<protein>
    <recommendedName>
        <fullName evidence="3">Fucose-specific lectin</fullName>
    </recommendedName>
</protein>
<reference evidence="1 2" key="1">
    <citation type="submission" date="2020-01" db="EMBL/GenBank/DDBJ databases">
        <authorList>
            <consortium name="DOE Joint Genome Institute"/>
            <person name="Haridas S."/>
            <person name="Albert R."/>
            <person name="Binder M."/>
            <person name="Bloem J."/>
            <person name="Labutti K."/>
            <person name="Salamov A."/>
            <person name="Andreopoulos B."/>
            <person name="Baker S.E."/>
            <person name="Barry K."/>
            <person name="Bills G."/>
            <person name="Bluhm B.H."/>
            <person name="Cannon C."/>
            <person name="Castanera R."/>
            <person name="Culley D.E."/>
            <person name="Daum C."/>
            <person name="Ezra D."/>
            <person name="Gonzalez J.B."/>
            <person name="Henrissat B."/>
            <person name="Kuo A."/>
            <person name="Liang C."/>
            <person name="Lipzen A."/>
            <person name="Lutzoni F."/>
            <person name="Magnuson J."/>
            <person name="Mondo S."/>
            <person name="Nolan M."/>
            <person name="Ohm R."/>
            <person name="Pangilinan J."/>
            <person name="Park H.-J.H."/>
            <person name="Ramirez L."/>
            <person name="Alfaro M."/>
            <person name="Sun H."/>
            <person name="Tritt A."/>
            <person name="Yoshinaga Y."/>
            <person name="Zwiers L.-H.L."/>
            <person name="Turgeon B.G."/>
            <person name="Goodwin S.B."/>
            <person name="Spatafora J.W."/>
            <person name="Crous P.W."/>
            <person name="Grigoriev I.V."/>
        </authorList>
    </citation>
    <scope>NUCLEOTIDE SEQUENCE [LARGE SCALE GENOMIC DNA]</scope>
    <source>
        <strain evidence="1 2">CBS 611.86</strain>
    </source>
</reference>
<dbReference type="EMBL" id="JAADJZ010000026">
    <property type="protein sequence ID" value="KAF2866646.1"/>
    <property type="molecule type" value="Genomic_DNA"/>
</dbReference>
<dbReference type="AlphaFoldDB" id="A0A7C8I1D9"/>
<keyword evidence="2" id="KW-1185">Reference proteome</keyword>
<sequence>MGERYKHPPPTWFLAPFGGLDRAYFDPDPNFGHLYYDTKLKKKVRQTKPIRPTWTDRQVRVEWILEWYKHLYDNSNFQFSGAYLSGEDPTQPSLGTGGSRNEVRGWRQNWGALLEQGWGLWPIYPAFANVGKTSGQEDVKLPLDWNETRIARGVSAGIHIKFLTSKLPKDNNGMVVYIDNENGSTETMIPYYRAMFQEMQTDRGDGRPPVRAGLYIRRDDVNRVLEAFPDVFLWLIETETKDVKPVPYGKPYLTPVQRDATGQSRFEIERYPITRWQAHYMPVGRQCTLIGESEGYTKSIILSVGKGDTKALSIPGWDFDVSFVRDPRFPQGGPRFACHSEDPIVYSAFAKSGVTVAELGSQAFSVKEIEADAPLSRLGQELYSIDRSGNVVSTSKPAAKASDWTRWETVVPQGDLRRIRALSIARVPGTEFLMFWITTKNKIYVHRRLDPVRTQRQPNQWESLGVWEVGDVHPFTNISSVLFKGRAWIFFMQKMGDNLSEASLSVTPWHAQGSTQLGPALKGTHVATVATENWLLVFTINKDRYLQFTHAHLDPKTNTPVFSGLRNALIVTSKSGPNEPKMHPHTRIAACIRDPMSIRVAAFASDGIPCVFDIVFIAGAARWERAGCTLHPISENQTVRTTSTPRGFIVSKAWTFNPYGDIALVQKDARSELYCAGACPDRSGVLLRRIGEKEPWLRMDT</sequence>
<dbReference type="OrthoDB" id="5417867at2759"/>
<name>A0A7C8I1D9_9PLEO</name>
<evidence type="ECO:0008006" key="3">
    <source>
        <dbReference type="Google" id="ProtNLM"/>
    </source>
</evidence>
<accession>A0A7C8I1D9</accession>
<evidence type="ECO:0000313" key="1">
    <source>
        <dbReference type="EMBL" id="KAF2866646.1"/>
    </source>
</evidence>
<dbReference type="Proteomes" id="UP000481861">
    <property type="component" value="Unassembled WGS sequence"/>
</dbReference>
<gene>
    <name evidence="1" type="ORF">BDV95DRAFT_611332</name>
</gene>
<organism evidence="1 2">
    <name type="scientific">Massariosphaeria phaeospora</name>
    <dbReference type="NCBI Taxonomy" id="100035"/>
    <lineage>
        <taxon>Eukaryota</taxon>
        <taxon>Fungi</taxon>
        <taxon>Dikarya</taxon>
        <taxon>Ascomycota</taxon>
        <taxon>Pezizomycotina</taxon>
        <taxon>Dothideomycetes</taxon>
        <taxon>Pleosporomycetidae</taxon>
        <taxon>Pleosporales</taxon>
        <taxon>Pleosporales incertae sedis</taxon>
        <taxon>Massariosphaeria</taxon>
    </lineage>
</organism>
<comment type="caution">
    <text evidence="1">The sequence shown here is derived from an EMBL/GenBank/DDBJ whole genome shotgun (WGS) entry which is preliminary data.</text>
</comment>
<dbReference type="Gene3D" id="2.120.10.70">
    <property type="entry name" value="Fucose-specific lectin"/>
    <property type="match status" value="1"/>
</dbReference>
<evidence type="ECO:0000313" key="2">
    <source>
        <dbReference type="Proteomes" id="UP000481861"/>
    </source>
</evidence>
<proteinExistence type="predicted"/>